<feature type="transmembrane region" description="Helical" evidence="2">
    <location>
        <begin position="27"/>
        <end position="54"/>
    </location>
</feature>
<feature type="region of interest" description="Disordered" evidence="1">
    <location>
        <begin position="427"/>
        <end position="459"/>
    </location>
</feature>
<keyword evidence="2" id="KW-0812">Transmembrane</keyword>
<name>A0AAW1UP57_9CUCU</name>
<evidence type="ECO:0000256" key="2">
    <source>
        <dbReference type="SAM" id="Phobius"/>
    </source>
</evidence>
<feature type="transmembrane region" description="Helical" evidence="2">
    <location>
        <begin position="75"/>
        <end position="93"/>
    </location>
</feature>
<evidence type="ECO:0000256" key="1">
    <source>
        <dbReference type="SAM" id="MobiDB-lite"/>
    </source>
</evidence>
<feature type="transmembrane region" description="Helical" evidence="2">
    <location>
        <begin position="199"/>
        <end position="226"/>
    </location>
</feature>
<accession>A0AAW1UP57</accession>
<dbReference type="Proteomes" id="UP001431783">
    <property type="component" value="Unassembled WGS sequence"/>
</dbReference>
<feature type="compositionally biased region" description="Basic and acidic residues" evidence="1">
    <location>
        <begin position="427"/>
        <end position="443"/>
    </location>
</feature>
<keyword evidence="4" id="KW-1185">Reference proteome</keyword>
<evidence type="ECO:0000313" key="4">
    <source>
        <dbReference type="Proteomes" id="UP001431783"/>
    </source>
</evidence>
<protein>
    <submittedName>
        <fullName evidence="3">Uncharacterized protein</fullName>
    </submittedName>
</protein>
<keyword evidence="2" id="KW-0472">Membrane</keyword>
<feature type="region of interest" description="Disordered" evidence="1">
    <location>
        <begin position="342"/>
        <end position="415"/>
    </location>
</feature>
<dbReference type="EMBL" id="JARQZJ010000094">
    <property type="protein sequence ID" value="KAK9884959.1"/>
    <property type="molecule type" value="Genomic_DNA"/>
</dbReference>
<feature type="compositionally biased region" description="Basic and acidic residues" evidence="1">
    <location>
        <begin position="364"/>
        <end position="375"/>
    </location>
</feature>
<evidence type="ECO:0000313" key="3">
    <source>
        <dbReference type="EMBL" id="KAK9884959.1"/>
    </source>
</evidence>
<organism evidence="3 4">
    <name type="scientific">Henosepilachna vigintioctopunctata</name>
    <dbReference type="NCBI Taxonomy" id="420089"/>
    <lineage>
        <taxon>Eukaryota</taxon>
        <taxon>Metazoa</taxon>
        <taxon>Ecdysozoa</taxon>
        <taxon>Arthropoda</taxon>
        <taxon>Hexapoda</taxon>
        <taxon>Insecta</taxon>
        <taxon>Pterygota</taxon>
        <taxon>Neoptera</taxon>
        <taxon>Endopterygota</taxon>
        <taxon>Coleoptera</taxon>
        <taxon>Polyphaga</taxon>
        <taxon>Cucujiformia</taxon>
        <taxon>Coccinelloidea</taxon>
        <taxon>Coccinellidae</taxon>
        <taxon>Epilachninae</taxon>
        <taxon>Epilachnini</taxon>
        <taxon>Henosepilachna</taxon>
    </lineage>
</organism>
<feature type="transmembrane region" description="Helical" evidence="2">
    <location>
        <begin position="144"/>
        <end position="163"/>
    </location>
</feature>
<keyword evidence="2" id="KW-1133">Transmembrane helix</keyword>
<proteinExistence type="predicted"/>
<reference evidence="3 4" key="1">
    <citation type="submission" date="2023-03" db="EMBL/GenBank/DDBJ databases">
        <title>Genome insight into feeding habits of ladybird beetles.</title>
        <authorList>
            <person name="Li H.-S."/>
            <person name="Huang Y.-H."/>
            <person name="Pang H."/>
        </authorList>
    </citation>
    <scope>NUCLEOTIDE SEQUENCE [LARGE SCALE GENOMIC DNA]</scope>
    <source>
        <strain evidence="3">SYSU_2023b</strain>
        <tissue evidence="3">Whole body</tissue>
    </source>
</reference>
<sequence length="459" mass="53157">MSFNVAGILSKEFTCIPEILSRYLGKFYSNALCNGCTWLFIIWYVLHSGIDYALNELFRKMKYKEYSRTRLKHSLWYLGFYCTAFIYTGATIFQNKVDVLGFRKVHLPSQADVTDLVIGFLVLFSFFLHSAFWEVMEYNLKAAFLSYILLCSIFLVSLFLRILEVAFTLTAFVSITQVSIESSKLLYIVTKQNKSYMRVVVLVFFGLSLCSFVISYLIGVPLIFLIPFGRRIISYHPPVGYMFFTILLGSWYISEINNSPLFKLIAHWLFHTEKSSDCCGELIECSMFPPRDDIAFNLLQLRKEIKEREERMLALRKQSRKGMLAQTIKCMVNLKRKIHAKRAASEKSSEKDSEESSESCELFKGNESEVSKSETERDDETESCDENKRLLNESNYQNVYIENETENENGESSEEIIYEDRIKEDHEAVNKQHEEIQEGESSKSAENVEEPLLGQVNDD</sequence>
<feature type="transmembrane region" description="Helical" evidence="2">
    <location>
        <begin position="232"/>
        <end position="253"/>
    </location>
</feature>
<feature type="compositionally biased region" description="Acidic residues" evidence="1">
    <location>
        <begin position="403"/>
        <end position="415"/>
    </location>
</feature>
<gene>
    <name evidence="3" type="ORF">WA026_009195</name>
</gene>
<feature type="transmembrane region" description="Helical" evidence="2">
    <location>
        <begin position="113"/>
        <end position="132"/>
    </location>
</feature>
<dbReference type="AlphaFoldDB" id="A0AAW1UP57"/>
<comment type="caution">
    <text evidence="3">The sequence shown here is derived from an EMBL/GenBank/DDBJ whole genome shotgun (WGS) entry which is preliminary data.</text>
</comment>